<dbReference type="RefSeq" id="WP_344524656.1">
    <property type="nucleotide sequence ID" value="NZ_BAAAPE010000002.1"/>
</dbReference>
<dbReference type="Proteomes" id="UP001500016">
    <property type="component" value="Unassembled WGS sequence"/>
</dbReference>
<dbReference type="Gene3D" id="1.10.10.10">
    <property type="entry name" value="Winged helix-like DNA-binding domain superfamily/Winged helix DNA-binding domain"/>
    <property type="match status" value="1"/>
</dbReference>
<dbReference type="Pfam" id="PF12802">
    <property type="entry name" value="MarR_2"/>
    <property type="match status" value="1"/>
</dbReference>
<evidence type="ECO:0000256" key="1">
    <source>
        <dbReference type="SAM" id="MobiDB-lite"/>
    </source>
</evidence>
<dbReference type="PROSITE" id="PS50995">
    <property type="entry name" value="HTH_MARR_2"/>
    <property type="match status" value="1"/>
</dbReference>
<accession>A0ABP5H6X7</accession>
<dbReference type="InterPro" id="IPR039422">
    <property type="entry name" value="MarR/SlyA-like"/>
</dbReference>
<name>A0ABP5H6X7_9ACTN</name>
<evidence type="ECO:0000259" key="2">
    <source>
        <dbReference type="PROSITE" id="PS50995"/>
    </source>
</evidence>
<evidence type="ECO:0000313" key="3">
    <source>
        <dbReference type="EMBL" id="GAA2065726.1"/>
    </source>
</evidence>
<sequence length="194" mass="20160">MHDELRTANLLGAASLALSDLLLAGVTAAAGTSGSGAAALVVLSGDGGLGVTELGRRVGLSQSAAARMVDGLEARELVRREPSSGRWVTVHLTGRGTRAARSLLSSRGDALREALGHLDEAEQAQLDALLAKLLTGLHERTGDAERLCRLCDRERCVQDGAVCPVGRAARAAGRERGDGRERADGRERGDGFDG</sequence>
<comment type="caution">
    <text evidence="3">The sequence shown here is derived from an EMBL/GenBank/DDBJ whole genome shotgun (WGS) entry which is preliminary data.</text>
</comment>
<gene>
    <name evidence="3" type="ORF">GCM10009801_11370</name>
</gene>
<dbReference type="PRINTS" id="PR00598">
    <property type="entry name" value="HTHMARR"/>
</dbReference>
<dbReference type="EMBL" id="BAAAPE010000002">
    <property type="protein sequence ID" value="GAA2065726.1"/>
    <property type="molecule type" value="Genomic_DNA"/>
</dbReference>
<dbReference type="PANTHER" id="PTHR33164">
    <property type="entry name" value="TRANSCRIPTIONAL REGULATOR, MARR FAMILY"/>
    <property type="match status" value="1"/>
</dbReference>
<proteinExistence type="predicted"/>
<feature type="domain" description="HTH marR-type" evidence="2">
    <location>
        <begin position="4"/>
        <end position="135"/>
    </location>
</feature>
<organism evidence="3 4">
    <name type="scientific">Streptomyces albiaxialis</name>
    <dbReference type="NCBI Taxonomy" id="329523"/>
    <lineage>
        <taxon>Bacteria</taxon>
        <taxon>Bacillati</taxon>
        <taxon>Actinomycetota</taxon>
        <taxon>Actinomycetes</taxon>
        <taxon>Kitasatosporales</taxon>
        <taxon>Streptomycetaceae</taxon>
        <taxon>Streptomyces</taxon>
    </lineage>
</organism>
<dbReference type="SUPFAM" id="SSF46785">
    <property type="entry name" value="Winged helix' DNA-binding domain"/>
    <property type="match status" value="1"/>
</dbReference>
<protein>
    <recommendedName>
        <fullName evidence="2">HTH marR-type domain-containing protein</fullName>
    </recommendedName>
</protein>
<feature type="compositionally biased region" description="Basic and acidic residues" evidence="1">
    <location>
        <begin position="172"/>
        <end position="194"/>
    </location>
</feature>
<feature type="region of interest" description="Disordered" evidence="1">
    <location>
        <begin position="168"/>
        <end position="194"/>
    </location>
</feature>
<evidence type="ECO:0000313" key="4">
    <source>
        <dbReference type="Proteomes" id="UP001500016"/>
    </source>
</evidence>
<keyword evidence="4" id="KW-1185">Reference proteome</keyword>
<dbReference type="SMART" id="SM00347">
    <property type="entry name" value="HTH_MARR"/>
    <property type="match status" value="1"/>
</dbReference>
<reference evidence="4" key="1">
    <citation type="journal article" date="2019" name="Int. J. Syst. Evol. Microbiol.">
        <title>The Global Catalogue of Microorganisms (GCM) 10K type strain sequencing project: providing services to taxonomists for standard genome sequencing and annotation.</title>
        <authorList>
            <consortium name="The Broad Institute Genomics Platform"/>
            <consortium name="The Broad Institute Genome Sequencing Center for Infectious Disease"/>
            <person name="Wu L."/>
            <person name="Ma J."/>
        </authorList>
    </citation>
    <scope>NUCLEOTIDE SEQUENCE [LARGE SCALE GENOMIC DNA]</scope>
    <source>
        <strain evidence="4">JCM 15478</strain>
    </source>
</reference>
<dbReference type="InterPro" id="IPR036390">
    <property type="entry name" value="WH_DNA-bd_sf"/>
</dbReference>
<dbReference type="InterPro" id="IPR036388">
    <property type="entry name" value="WH-like_DNA-bd_sf"/>
</dbReference>
<dbReference type="InterPro" id="IPR000835">
    <property type="entry name" value="HTH_MarR-typ"/>
</dbReference>
<dbReference type="PANTHER" id="PTHR33164:SF43">
    <property type="entry name" value="HTH-TYPE TRANSCRIPTIONAL REPRESSOR YETL"/>
    <property type="match status" value="1"/>
</dbReference>